<dbReference type="PROSITE" id="PS50893">
    <property type="entry name" value="ABC_TRANSPORTER_2"/>
    <property type="match status" value="1"/>
</dbReference>
<keyword evidence="4 9" id="KW-0812">Transmembrane</keyword>
<evidence type="ECO:0000256" key="6">
    <source>
        <dbReference type="ARBA" id="ARBA00022840"/>
    </source>
</evidence>
<keyword evidence="6 12" id="KW-0067">ATP-binding</keyword>
<evidence type="ECO:0000259" key="11">
    <source>
        <dbReference type="PROSITE" id="PS50929"/>
    </source>
</evidence>
<dbReference type="InterPro" id="IPR017871">
    <property type="entry name" value="ABC_transporter-like_CS"/>
</dbReference>
<dbReference type="PROSITE" id="PS00211">
    <property type="entry name" value="ABC_TRANSPORTER_1"/>
    <property type="match status" value="1"/>
</dbReference>
<dbReference type="RefSeq" id="WP_149122514.1">
    <property type="nucleotide sequence ID" value="NZ_VTFL01000001.1"/>
</dbReference>
<feature type="domain" description="ABC transporter" evidence="10">
    <location>
        <begin position="332"/>
        <end position="566"/>
    </location>
</feature>
<dbReference type="EMBL" id="DTDV01000021">
    <property type="protein sequence ID" value="HGK24410.1"/>
    <property type="molecule type" value="Genomic_DNA"/>
</dbReference>
<feature type="transmembrane region" description="Helical" evidence="9">
    <location>
        <begin position="135"/>
        <end position="152"/>
    </location>
</feature>
<dbReference type="PANTHER" id="PTHR43394:SF1">
    <property type="entry name" value="ATP-BINDING CASSETTE SUB-FAMILY B MEMBER 10, MITOCHONDRIAL"/>
    <property type="match status" value="1"/>
</dbReference>
<dbReference type="GO" id="GO:0005886">
    <property type="term" value="C:plasma membrane"/>
    <property type="evidence" value="ECO:0007669"/>
    <property type="project" value="UniProtKB-SubCell"/>
</dbReference>
<proteinExistence type="predicted"/>
<dbReference type="GO" id="GO:0005524">
    <property type="term" value="F:ATP binding"/>
    <property type="evidence" value="ECO:0007669"/>
    <property type="project" value="UniProtKB-KW"/>
</dbReference>
<protein>
    <submittedName>
        <fullName evidence="12">ABC transporter ATP-binding protein</fullName>
    </submittedName>
</protein>
<dbReference type="SUPFAM" id="SSF90123">
    <property type="entry name" value="ABC transporter transmembrane region"/>
    <property type="match status" value="1"/>
</dbReference>
<keyword evidence="7 9" id="KW-1133">Transmembrane helix</keyword>
<evidence type="ECO:0000256" key="2">
    <source>
        <dbReference type="ARBA" id="ARBA00022448"/>
    </source>
</evidence>
<dbReference type="GO" id="GO:0016887">
    <property type="term" value="F:ATP hydrolysis activity"/>
    <property type="evidence" value="ECO:0007669"/>
    <property type="project" value="InterPro"/>
</dbReference>
<dbReference type="InterPro" id="IPR027417">
    <property type="entry name" value="P-loop_NTPase"/>
</dbReference>
<dbReference type="GO" id="GO:0015421">
    <property type="term" value="F:ABC-type oligopeptide transporter activity"/>
    <property type="evidence" value="ECO:0007669"/>
    <property type="project" value="TreeGrafter"/>
</dbReference>
<dbReference type="SUPFAM" id="SSF52540">
    <property type="entry name" value="P-loop containing nucleoside triphosphate hydrolases"/>
    <property type="match status" value="1"/>
</dbReference>
<organism evidence="12">
    <name type="scientific">Dictyoglomus thermophilum</name>
    <dbReference type="NCBI Taxonomy" id="14"/>
    <lineage>
        <taxon>Bacteria</taxon>
        <taxon>Pseudomonadati</taxon>
        <taxon>Dictyoglomota</taxon>
        <taxon>Dictyoglomia</taxon>
        <taxon>Dictyoglomales</taxon>
        <taxon>Dictyoglomaceae</taxon>
        <taxon>Dictyoglomus</taxon>
    </lineage>
</organism>
<evidence type="ECO:0000256" key="3">
    <source>
        <dbReference type="ARBA" id="ARBA00022475"/>
    </source>
</evidence>
<keyword evidence="8 9" id="KW-0472">Membrane</keyword>
<feature type="transmembrane region" description="Helical" evidence="9">
    <location>
        <begin position="12"/>
        <end position="33"/>
    </location>
</feature>
<evidence type="ECO:0000256" key="5">
    <source>
        <dbReference type="ARBA" id="ARBA00022741"/>
    </source>
</evidence>
<keyword evidence="5" id="KW-0547">Nucleotide-binding</keyword>
<dbReference type="PANTHER" id="PTHR43394">
    <property type="entry name" value="ATP-DEPENDENT PERMEASE MDL1, MITOCHONDRIAL"/>
    <property type="match status" value="1"/>
</dbReference>
<dbReference type="AlphaFoldDB" id="A0A7V4DY28"/>
<name>A0A7V4DY28_DICTH</name>
<dbReference type="PROSITE" id="PS50929">
    <property type="entry name" value="ABC_TM1F"/>
    <property type="match status" value="1"/>
</dbReference>
<dbReference type="InterPro" id="IPR036640">
    <property type="entry name" value="ABC1_TM_sf"/>
</dbReference>
<evidence type="ECO:0000256" key="1">
    <source>
        <dbReference type="ARBA" id="ARBA00004651"/>
    </source>
</evidence>
<dbReference type="Gene3D" id="3.40.50.300">
    <property type="entry name" value="P-loop containing nucleotide triphosphate hydrolases"/>
    <property type="match status" value="1"/>
</dbReference>
<dbReference type="CDD" id="cd18552">
    <property type="entry name" value="ABC_6TM_MsbA_like"/>
    <property type="match status" value="1"/>
</dbReference>
<keyword evidence="2" id="KW-0813">Transport</keyword>
<comment type="subcellular location">
    <subcellularLocation>
        <location evidence="1">Cell membrane</location>
        <topology evidence="1">Multi-pass membrane protein</topology>
    </subcellularLocation>
</comment>
<feature type="transmembrane region" description="Helical" evidence="9">
    <location>
        <begin position="270"/>
        <end position="290"/>
    </location>
</feature>
<dbReference type="InterPro" id="IPR003593">
    <property type="entry name" value="AAA+_ATPase"/>
</dbReference>
<evidence type="ECO:0000256" key="4">
    <source>
        <dbReference type="ARBA" id="ARBA00022692"/>
    </source>
</evidence>
<gene>
    <name evidence="12" type="ORF">ENU78_08315</name>
</gene>
<dbReference type="InterPro" id="IPR011527">
    <property type="entry name" value="ABC1_TM_dom"/>
</dbReference>
<reference evidence="12" key="1">
    <citation type="journal article" date="2020" name="mSystems">
        <title>Genome- and Community-Level Interaction Insights into Carbon Utilization and Element Cycling Functions of Hydrothermarchaeota in Hydrothermal Sediment.</title>
        <authorList>
            <person name="Zhou Z."/>
            <person name="Liu Y."/>
            <person name="Xu W."/>
            <person name="Pan J."/>
            <person name="Luo Z.H."/>
            <person name="Li M."/>
        </authorList>
    </citation>
    <scope>NUCLEOTIDE SEQUENCE [LARGE SCALE GENOMIC DNA]</scope>
    <source>
        <strain evidence="12">SpSt-70</strain>
    </source>
</reference>
<dbReference type="Pfam" id="PF00664">
    <property type="entry name" value="ABC_membrane"/>
    <property type="match status" value="1"/>
</dbReference>
<feature type="domain" description="ABC transmembrane type-1" evidence="11">
    <location>
        <begin position="39"/>
        <end position="299"/>
    </location>
</feature>
<dbReference type="InterPro" id="IPR039421">
    <property type="entry name" value="Type_1_exporter"/>
</dbReference>
<dbReference type="FunFam" id="3.40.50.300:FF:000221">
    <property type="entry name" value="Multidrug ABC transporter ATP-binding protein"/>
    <property type="match status" value="1"/>
</dbReference>
<feature type="transmembrane region" description="Helical" evidence="9">
    <location>
        <begin position="158"/>
        <end position="175"/>
    </location>
</feature>
<evidence type="ECO:0000259" key="10">
    <source>
        <dbReference type="PROSITE" id="PS50893"/>
    </source>
</evidence>
<feature type="transmembrane region" description="Helical" evidence="9">
    <location>
        <begin position="53"/>
        <end position="70"/>
    </location>
</feature>
<dbReference type="SMART" id="SM00382">
    <property type="entry name" value="AAA"/>
    <property type="match status" value="1"/>
</dbReference>
<evidence type="ECO:0000256" key="8">
    <source>
        <dbReference type="ARBA" id="ARBA00023136"/>
    </source>
</evidence>
<evidence type="ECO:0000256" key="7">
    <source>
        <dbReference type="ARBA" id="ARBA00022989"/>
    </source>
</evidence>
<dbReference type="Pfam" id="PF00005">
    <property type="entry name" value="ABC_tran"/>
    <property type="match status" value="1"/>
</dbReference>
<dbReference type="Gene3D" id="1.20.1560.10">
    <property type="entry name" value="ABC transporter type 1, transmembrane domain"/>
    <property type="match status" value="1"/>
</dbReference>
<evidence type="ECO:0000256" key="9">
    <source>
        <dbReference type="SAM" id="Phobius"/>
    </source>
</evidence>
<accession>A0A7V4DY28</accession>
<comment type="caution">
    <text evidence="12">The sequence shown here is derived from an EMBL/GenBank/DDBJ whole genome shotgun (WGS) entry which is preliminary data.</text>
</comment>
<dbReference type="InterPro" id="IPR003439">
    <property type="entry name" value="ABC_transporter-like_ATP-bd"/>
</dbReference>
<evidence type="ECO:0000313" key="12">
    <source>
        <dbReference type="EMBL" id="HGK24410.1"/>
    </source>
</evidence>
<sequence>MRKGFIYSILRKNLSLLLSIILLSLMVAFINIYFRNMERYLIDFVLAKNLEGFKRVFLTVLLISIVRIFLEYVKAFNLGKFAEKYMNELRLDIGKKLTKVNLEFIEKRATGDFISNLSNDLSLIQNFLNSSLGDIFYQPFVFIFGVILAFQISWKLTLFTFVIIPICIYLSIIISKPVEKYTKKQQDEYGNVNTLVQDTLSGITVIKAFNLKSEMVSLFDEKIKRAFKEGLRSARFEVILDPMKEIISLSPFIMMFLFGGRLVISGEISVGGIMAFIGLINIFIAPMNVLPNIINSYRKAKAALERIWEILSTEEERSGIINEYDPDCPYVVEFENVSFSYDGADYILKDVSFKIKKGEKVAIVGESGGGKSTIVKLILGLYKPTKGHIKVLGIDINEWNLSSLRGRISVANQDVYLFPESVEENIRYGNYNVDNKKIEEVSKKVLAYDFIISDLGGFDKEIGERALKISGGERQRIALARFLLKEADIFIMDEATSALDSDTEAQIQETLFEELKDKTLIVIAHRYSSIKFVDRILVIEDGKIVEDGTHEYLLKKKGVYYKLYSKQLGEVELGV</sequence>
<keyword evidence="3" id="KW-1003">Cell membrane</keyword>